<keyword evidence="4 7" id="KW-0812">Transmembrane</keyword>
<organism evidence="9 10">
    <name type="scientific">Paenibacillus amylolyticus</name>
    <dbReference type="NCBI Taxonomy" id="1451"/>
    <lineage>
        <taxon>Bacteria</taxon>
        <taxon>Bacillati</taxon>
        <taxon>Bacillota</taxon>
        <taxon>Bacilli</taxon>
        <taxon>Bacillales</taxon>
        <taxon>Paenibacillaceae</taxon>
        <taxon>Paenibacillus</taxon>
    </lineage>
</organism>
<dbReference type="GO" id="GO:0005886">
    <property type="term" value="C:plasma membrane"/>
    <property type="evidence" value="ECO:0007669"/>
    <property type="project" value="UniProtKB-SubCell"/>
</dbReference>
<accession>A0ABD8AST7</accession>
<evidence type="ECO:0000259" key="8">
    <source>
        <dbReference type="PROSITE" id="PS50928"/>
    </source>
</evidence>
<dbReference type="RefSeq" id="WP_036612222.1">
    <property type="nucleotide sequence ID" value="NZ_BIMJ01000032.1"/>
</dbReference>
<protein>
    <submittedName>
        <fullName evidence="9">Carbohydrate ABC transporter permease</fullName>
    </submittedName>
</protein>
<dbReference type="PANTHER" id="PTHR43744:SF9">
    <property type="entry name" value="POLYGALACTURONAN_RHAMNOGALACTURONAN TRANSPORT SYSTEM PERMEASE PROTEIN YTCP"/>
    <property type="match status" value="1"/>
</dbReference>
<dbReference type="PANTHER" id="PTHR43744">
    <property type="entry name" value="ABC TRANSPORTER PERMEASE PROTEIN MG189-RELATED-RELATED"/>
    <property type="match status" value="1"/>
</dbReference>
<feature type="transmembrane region" description="Helical" evidence="7">
    <location>
        <begin position="142"/>
        <end position="160"/>
    </location>
</feature>
<dbReference type="SUPFAM" id="SSF161098">
    <property type="entry name" value="MetI-like"/>
    <property type="match status" value="1"/>
</dbReference>
<keyword evidence="3" id="KW-1003">Cell membrane</keyword>
<dbReference type="Proteomes" id="UP001364764">
    <property type="component" value="Chromosome"/>
</dbReference>
<name>A0ABD8AST7_PAEAM</name>
<sequence length="293" mass="33341">MQKSRSDRLFYGCVYLLTILAVVVTLYPFLYVISISFSSVDAIDKQKVVLWPVGFTLSGYQMVLQYKELWVSFYNTLWYTVVGTLLNIVATCLAAFPLSRQQFFLRRKLNFFIAFTMYFSGGLIPVYMLITSLGLYNTRWVMVLPVLVITFNVMICRSAFEGIPNEIFESASIDGANEMTMLYRLAVPIIKPTLAVLTLYYAVFHWNNFFTALLYLGKQDMQPLQMFLRRVLIMASPEVMQKMGGTMTSGALAVSSLQVRYVSIVVSILPIVTIYPFIQRYFVKGITLGAVKG</sequence>
<evidence type="ECO:0000256" key="6">
    <source>
        <dbReference type="ARBA" id="ARBA00023136"/>
    </source>
</evidence>
<evidence type="ECO:0000313" key="10">
    <source>
        <dbReference type="Proteomes" id="UP001364764"/>
    </source>
</evidence>
<feature type="transmembrane region" description="Helical" evidence="7">
    <location>
        <begin position="259"/>
        <end position="278"/>
    </location>
</feature>
<dbReference type="PROSITE" id="PS50928">
    <property type="entry name" value="ABC_TM1"/>
    <property type="match status" value="1"/>
</dbReference>
<feature type="transmembrane region" description="Helical" evidence="7">
    <location>
        <begin position="109"/>
        <end position="130"/>
    </location>
</feature>
<dbReference type="EMBL" id="CP145892">
    <property type="protein sequence ID" value="WWP20468.1"/>
    <property type="molecule type" value="Genomic_DNA"/>
</dbReference>
<dbReference type="CDD" id="cd06261">
    <property type="entry name" value="TM_PBP2"/>
    <property type="match status" value="1"/>
</dbReference>
<keyword evidence="5 7" id="KW-1133">Transmembrane helix</keyword>
<dbReference type="GeneID" id="93479666"/>
<feature type="domain" description="ABC transmembrane type-1" evidence="8">
    <location>
        <begin position="73"/>
        <end position="270"/>
    </location>
</feature>
<gene>
    <name evidence="9" type="ORF">V6668_29335</name>
</gene>
<dbReference type="InterPro" id="IPR000515">
    <property type="entry name" value="MetI-like"/>
</dbReference>
<dbReference type="AlphaFoldDB" id="A0ABD8AST7"/>
<evidence type="ECO:0000256" key="7">
    <source>
        <dbReference type="RuleBase" id="RU363032"/>
    </source>
</evidence>
<evidence type="ECO:0000256" key="4">
    <source>
        <dbReference type="ARBA" id="ARBA00022692"/>
    </source>
</evidence>
<comment type="subcellular location">
    <subcellularLocation>
        <location evidence="1 7">Cell membrane</location>
        <topology evidence="1 7">Multi-pass membrane protein</topology>
    </subcellularLocation>
</comment>
<comment type="similarity">
    <text evidence="7">Belongs to the binding-protein-dependent transport system permease family.</text>
</comment>
<keyword evidence="2 7" id="KW-0813">Transport</keyword>
<reference evidence="9 10" key="1">
    <citation type="submission" date="2024-02" db="EMBL/GenBank/DDBJ databases">
        <title>Complete sequences of two Paenibacillus sp. strains and one Lysinibacillus strain isolated from the environment on STAA medium highlight biotechnological potential.</title>
        <authorList>
            <person name="Attere S.A."/>
            <person name="Piche L.C."/>
            <person name="Intertaglia L."/>
            <person name="Lami R."/>
            <person name="Charette S.J."/>
            <person name="Vincent A.T."/>
        </authorList>
    </citation>
    <scope>NUCLEOTIDE SEQUENCE [LARGE SCALE GENOMIC DNA]</scope>
    <source>
        <strain evidence="9 10">Y5S-7</strain>
    </source>
</reference>
<dbReference type="InterPro" id="IPR035906">
    <property type="entry name" value="MetI-like_sf"/>
</dbReference>
<feature type="transmembrane region" description="Helical" evidence="7">
    <location>
        <begin position="9"/>
        <end position="30"/>
    </location>
</feature>
<feature type="transmembrane region" description="Helical" evidence="7">
    <location>
        <begin position="77"/>
        <end position="97"/>
    </location>
</feature>
<dbReference type="Gene3D" id="1.10.3720.10">
    <property type="entry name" value="MetI-like"/>
    <property type="match status" value="1"/>
</dbReference>
<evidence type="ECO:0000313" key="9">
    <source>
        <dbReference type="EMBL" id="WWP20468.1"/>
    </source>
</evidence>
<dbReference type="Pfam" id="PF00528">
    <property type="entry name" value="BPD_transp_1"/>
    <property type="match status" value="1"/>
</dbReference>
<keyword evidence="6 7" id="KW-0472">Membrane</keyword>
<evidence type="ECO:0000256" key="5">
    <source>
        <dbReference type="ARBA" id="ARBA00022989"/>
    </source>
</evidence>
<dbReference type="GeneID" id="32214171"/>
<evidence type="ECO:0000256" key="3">
    <source>
        <dbReference type="ARBA" id="ARBA00022475"/>
    </source>
</evidence>
<feature type="transmembrane region" description="Helical" evidence="7">
    <location>
        <begin position="181"/>
        <end position="203"/>
    </location>
</feature>
<evidence type="ECO:0000256" key="1">
    <source>
        <dbReference type="ARBA" id="ARBA00004651"/>
    </source>
</evidence>
<evidence type="ECO:0000256" key="2">
    <source>
        <dbReference type="ARBA" id="ARBA00022448"/>
    </source>
</evidence>
<proteinExistence type="inferred from homology"/>